<evidence type="ECO:0000313" key="5">
    <source>
        <dbReference type="EMBL" id="GAV85159.1"/>
    </source>
</evidence>
<dbReference type="InterPro" id="IPR002885">
    <property type="entry name" value="PPR_rpt"/>
</dbReference>
<dbReference type="GO" id="GO:0003729">
    <property type="term" value="F:mRNA binding"/>
    <property type="evidence" value="ECO:0007669"/>
    <property type="project" value="InterPro"/>
</dbReference>
<reference evidence="6" key="1">
    <citation type="submission" date="2016-04" db="EMBL/GenBank/DDBJ databases">
        <title>Cephalotus genome sequencing.</title>
        <authorList>
            <person name="Fukushima K."/>
            <person name="Hasebe M."/>
            <person name="Fang X."/>
        </authorList>
    </citation>
    <scope>NUCLEOTIDE SEQUENCE [LARGE SCALE GENOMIC DNA]</scope>
    <source>
        <strain evidence="6">cv. St1</strain>
    </source>
</reference>
<evidence type="ECO:0000256" key="3">
    <source>
        <dbReference type="PROSITE-ProRule" id="PRU00708"/>
    </source>
</evidence>
<gene>
    <name evidence="5" type="ORF">CFOL_v3_28597</name>
</gene>
<dbReference type="InterPro" id="IPR057027">
    <property type="entry name" value="TPR_mt"/>
</dbReference>
<dbReference type="PROSITE" id="PS51375">
    <property type="entry name" value="PPR"/>
    <property type="match status" value="2"/>
</dbReference>
<dbReference type="Pfam" id="PF01535">
    <property type="entry name" value="PPR"/>
    <property type="match status" value="1"/>
</dbReference>
<evidence type="ECO:0000256" key="1">
    <source>
        <dbReference type="ARBA" id="ARBA00007626"/>
    </source>
</evidence>
<evidence type="ECO:0000256" key="2">
    <source>
        <dbReference type="ARBA" id="ARBA00022737"/>
    </source>
</evidence>
<dbReference type="Proteomes" id="UP000187406">
    <property type="component" value="Unassembled WGS sequence"/>
</dbReference>
<dbReference type="PANTHER" id="PTHR47874">
    <property type="entry name" value="EXPRESSED PROTEIN"/>
    <property type="match status" value="1"/>
</dbReference>
<evidence type="ECO:0000313" key="6">
    <source>
        <dbReference type="Proteomes" id="UP000187406"/>
    </source>
</evidence>
<dbReference type="NCBIfam" id="TIGR00756">
    <property type="entry name" value="PPR"/>
    <property type="match status" value="3"/>
</dbReference>
<dbReference type="Pfam" id="PF23276">
    <property type="entry name" value="TPR_24"/>
    <property type="match status" value="1"/>
</dbReference>
<accession>A0A1Q3CY67</accession>
<evidence type="ECO:0000259" key="4">
    <source>
        <dbReference type="Pfam" id="PF23276"/>
    </source>
</evidence>
<keyword evidence="6" id="KW-1185">Reference proteome</keyword>
<feature type="repeat" description="PPR" evidence="3">
    <location>
        <begin position="93"/>
        <end position="127"/>
    </location>
</feature>
<keyword evidence="2" id="KW-0677">Repeat</keyword>
<feature type="domain" description="Pentatricopeptide repeat-containing protein-mitochondrial" evidence="4">
    <location>
        <begin position="99"/>
        <end position="226"/>
    </location>
</feature>
<dbReference type="AlphaFoldDB" id="A0A1Q3CY67"/>
<dbReference type="PANTHER" id="PTHR47874:SF4">
    <property type="entry name" value="EXPRESSED PROTEIN"/>
    <property type="match status" value="1"/>
</dbReference>
<comment type="similarity">
    <text evidence="1">Belongs to the PPR family. P subfamily.</text>
</comment>
<dbReference type="EMBL" id="BDDD01003469">
    <property type="protein sequence ID" value="GAV85159.1"/>
    <property type="molecule type" value="Genomic_DNA"/>
</dbReference>
<dbReference type="InParanoid" id="A0A1Q3CY67"/>
<comment type="caution">
    <text evidence="5">The sequence shown here is derived from an EMBL/GenBank/DDBJ whole genome shotgun (WGS) entry which is preliminary data.</text>
</comment>
<sequence>MALGCRVLSVVEKGFKSQRLFCICSKPSTPNPLLIKLLQVPTSRVKATLDSEDTFALDTSDFSWDALVTASLEKARLVIEWRLGKMLNEKERDYGQYSNLISVCGKIQNIPLAMQVFTSMEAQGIKPTSFIFNSLVSVCLSTGNTATAVSLFEVMERSESYKPNAETYDNFILAFANMRNAYNLHVWYSAKKAAGFSSSLQTFESLISVTVKLRDFDSADRIYKEMLSSGVRPNTLILETLLEGFCMKKSLYDVKEFLNCILDDGWEITVNMVEKAVGFYLEFRYVEEMEELLVTLSKSKQVTEVLVRIHCGIISLYAMLDRLDDVEYSMKRMMEQGMSFKCPDDVEKVICLYFRQAAYDSLELFLEHIKASYYELTRSNYDLLVAGYRRAGLSQRVDSVINEMKSVGFS</sequence>
<organism evidence="5 6">
    <name type="scientific">Cephalotus follicularis</name>
    <name type="common">Albany pitcher plant</name>
    <dbReference type="NCBI Taxonomy" id="3775"/>
    <lineage>
        <taxon>Eukaryota</taxon>
        <taxon>Viridiplantae</taxon>
        <taxon>Streptophyta</taxon>
        <taxon>Embryophyta</taxon>
        <taxon>Tracheophyta</taxon>
        <taxon>Spermatophyta</taxon>
        <taxon>Magnoliopsida</taxon>
        <taxon>eudicotyledons</taxon>
        <taxon>Gunneridae</taxon>
        <taxon>Pentapetalae</taxon>
        <taxon>rosids</taxon>
        <taxon>fabids</taxon>
        <taxon>Oxalidales</taxon>
        <taxon>Cephalotaceae</taxon>
        <taxon>Cephalotus</taxon>
    </lineage>
</organism>
<feature type="repeat" description="PPR" evidence="3">
    <location>
        <begin position="199"/>
        <end position="233"/>
    </location>
</feature>
<dbReference type="InterPro" id="IPR044179">
    <property type="entry name" value="PPR5-like"/>
</dbReference>
<protein>
    <submittedName>
        <fullName evidence="5">PPR domain-containing protein/PPR_3 domain-containing protein</fullName>
    </submittedName>
</protein>
<proteinExistence type="inferred from homology"/>
<dbReference type="Gene3D" id="1.25.40.10">
    <property type="entry name" value="Tetratricopeptide repeat domain"/>
    <property type="match status" value="2"/>
</dbReference>
<dbReference type="OrthoDB" id="411857at2759"/>
<name>A0A1Q3CY67_CEPFO</name>
<dbReference type="InterPro" id="IPR011990">
    <property type="entry name" value="TPR-like_helical_dom_sf"/>
</dbReference>